<dbReference type="OrthoDB" id="9132716at2"/>
<dbReference type="EMBL" id="CABPSJ010000003">
    <property type="protein sequence ID" value="VVE15846.1"/>
    <property type="molecule type" value="Genomic_DNA"/>
</dbReference>
<evidence type="ECO:0000313" key="2">
    <source>
        <dbReference type="EMBL" id="VVE15846.1"/>
    </source>
</evidence>
<evidence type="ECO:0000256" key="1">
    <source>
        <dbReference type="SAM" id="MobiDB-lite"/>
    </source>
</evidence>
<dbReference type="AlphaFoldDB" id="A0A5E4VWF7"/>
<name>A0A5E4VWF7_9BURK</name>
<protein>
    <submittedName>
        <fullName evidence="2">Uncharacterized protein</fullName>
    </submittedName>
</protein>
<dbReference type="Proteomes" id="UP000337189">
    <property type="component" value="Unassembled WGS sequence"/>
</dbReference>
<feature type="region of interest" description="Disordered" evidence="1">
    <location>
        <begin position="71"/>
        <end position="107"/>
    </location>
</feature>
<reference evidence="2 3" key="1">
    <citation type="submission" date="2019-08" db="EMBL/GenBank/DDBJ databases">
        <authorList>
            <person name="Peeters C."/>
        </authorList>
    </citation>
    <scope>NUCLEOTIDE SEQUENCE [LARGE SCALE GENOMIC DNA]</scope>
    <source>
        <strain evidence="2 3">LMG 31110</strain>
    </source>
</reference>
<evidence type="ECO:0000313" key="3">
    <source>
        <dbReference type="Proteomes" id="UP000337189"/>
    </source>
</evidence>
<accession>A0A5E4VWF7</accession>
<gene>
    <name evidence="2" type="ORF">PCO31110_02912</name>
</gene>
<proteinExistence type="predicted"/>
<feature type="compositionally biased region" description="Polar residues" evidence="1">
    <location>
        <begin position="95"/>
        <end position="107"/>
    </location>
</feature>
<feature type="compositionally biased region" description="Polar residues" evidence="1">
    <location>
        <begin position="73"/>
        <end position="83"/>
    </location>
</feature>
<dbReference type="RefSeq" id="WP_150690714.1">
    <property type="nucleotide sequence ID" value="NZ_CABPSJ010000003.1"/>
</dbReference>
<organism evidence="2 3">
    <name type="scientific">Pandoraea communis</name>
    <dbReference type="NCBI Taxonomy" id="2508297"/>
    <lineage>
        <taxon>Bacteria</taxon>
        <taxon>Pseudomonadati</taxon>
        <taxon>Pseudomonadota</taxon>
        <taxon>Betaproteobacteria</taxon>
        <taxon>Burkholderiales</taxon>
        <taxon>Burkholderiaceae</taxon>
        <taxon>Pandoraea</taxon>
    </lineage>
</organism>
<sequence length="231" mass="24151">MHKAVIEGQRQDITDLYNARMKMAQASASMSVGECGRTVPVQETTMKAAQSEMAVAKAGRDKALWELEAGDTPVSSTQGTNTLPLPGSFKGSGSGSETPGTATCRATNPGNIRYSGFARSAGAIGQDSSGFAVFPDAAIDTEAMQALLRSYNGCGLNTVGGVVERWAPPSENGTSSCAKSVAKRLGVRADGTVHSRAIDLTVDTEEVLVAVLRDEQQAVRFGFLRSGSSDR</sequence>